<dbReference type="STRING" id="1137280.D777_00044"/>
<proteinExistence type="predicted"/>
<organism evidence="2 3">
    <name type="scientific">Marinobacter nitratireducens</name>
    <dbReference type="NCBI Taxonomy" id="1137280"/>
    <lineage>
        <taxon>Bacteria</taxon>
        <taxon>Pseudomonadati</taxon>
        <taxon>Pseudomonadota</taxon>
        <taxon>Gammaproteobacteria</taxon>
        <taxon>Pseudomonadales</taxon>
        <taxon>Marinobacteraceae</taxon>
        <taxon>Marinobacter</taxon>
    </lineage>
</organism>
<evidence type="ECO:0000313" key="2">
    <source>
        <dbReference type="EMBL" id="KEF33036.1"/>
    </source>
</evidence>
<reference evidence="2 3" key="1">
    <citation type="submission" date="2012-12" db="EMBL/GenBank/DDBJ databases">
        <title>Genome assembly of Marinobacter sp. AK21.</title>
        <authorList>
            <person name="Khatri I."/>
            <person name="Kumar R."/>
            <person name="Vaidya B."/>
            <person name="Subramanian S."/>
            <person name="Pinnaka A."/>
        </authorList>
    </citation>
    <scope>NUCLEOTIDE SEQUENCE [LARGE SCALE GENOMIC DNA]</scope>
    <source>
        <strain evidence="2 3">AK21</strain>
    </source>
</reference>
<keyword evidence="1" id="KW-0472">Membrane</keyword>
<evidence type="ECO:0000256" key="1">
    <source>
        <dbReference type="SAM" id="Phobius"/>
    </source>
</evidence>
<dbReference type="Proteomes" id="UP000035057">
    <property type="component" value="Unassembled WGS sequence"/>
</dbReference>
<feature type="transmembrane region" description="Helical" evidence="1">
    <location>
        <begin position="21"/>
        <end position="42"/>
    </location>
</feature>
<keyword evidence="3" id="KW-1185">Reference proteome</keyword>
<dbReference type="AlphaFoldDB" id="A0A072N6A4"/>
<gene>
    <name evidence="2" type="ORF">D777_00044</name>
</gene>
<comment type="caution">
    <text evidence="2">The sequence shown here is derived from an EMBL/GenBank/DDBJ whole genome shotgun (WGS) entry which is preliminary data.</text>
</comment>
<dbReference type="RefSeq" id="WP_051668888.1">
    <property type="nucleotide sequence ID" value="NZ_ANIE01000001.1"/>
</dbReference>
<keyword evidence="1" id="KW-1133">Transmembrane helix</keyword>
<name>A0A072N6A4_9GAMM</name>
<accession>A0A072N6A4</accession>
<dbReference type="PATRIC" id="fig|1137280.3.peg.44"/>
<protein>
    <submittedName>
        <fullName evidence="2">Uncharacterized protein</fullName>
    </submittedName>
</protein>
<evidence type="ECO:0000313" key="3">
    <source>
        <dbReference type="Proteomes" id="UP000035057"/>
    </source>
</evidence>
<sequence length="354" mass="38587">MNNFSIPSLARFRVVPRAKSLFAAVAASIALSGCGVVNHMIYKTTGDVMQGFSRNHTVPYLMESRDLAMGCAMSEATAPLLMSFGRVTSEPDQIAVMLYLSAGGCAEEQAREHELAGLAAMNALNADGAEDAMIQQKRAYSLASKRYFRAWKHHNAYYGEPGTGECPDFDDDMDEFIYMAGLLSGLQALNAQIQSTSSIGVPANIGSVVARATGCLENEKWWGAPMALRATVWAMIPGAQPQGEDAFERLAIADDQGEKAGVRLPHVFHAIAAINKGDQALVKDVIREHARSLDEDAANEEWQFVDAMATDMLVAISDRLWVENTGHRTPMGQFGSFWDDKQEAVETMDLDDLL</sequence>
<dbReference type="EMBL" id="ANIE01000001">
    <property type="protein sequence ID" value="KEF33036.1"/>
    <property type="molecule type" value="Genomic_DNA"/>
</dbReference>
<keyword evidence="1" id="KW-0812">Transmembrane</keyword>